<gene>
    <name evidence="9" type="ORF">CLV62_13028</name>
</gene>
<evidence type="ECO:0000256" key="6">
    <source>
        <dbReference type="SAM" id="SignalP"/>
    </source>
</evidence>
<dbReference type="InterPro" id="IPR033985">
    <property type="entry name" value="SusD-like_N"/>
</dbReference>
<organism evidence="9 10">
    <name type="scientific">Dysgonomonas alginatilytica</name>
    <dbReference type="NCBI Taxonomy" id="1605892"/>
    <lineage>
        <taxon>Bacteria</taxon>
        <taxon>Pseudomonadati</taxon>
        <taxon>Bacteroidota</taxon>
        <taxon>Bacteroidia</taxon>
        <taxon>Bacteroidales</taxon>
        <taxon>Dysgonomonadaceae</taxon>
        <taxon>Dysgonomonas</taxon>
    </lineage>
</organism>
<proteinExistence type="inferred from homology"/>
<comment type="subcellular location">
    <subcellularLocation>
        <location evidence="1">Cell outer membrane</location>
    </subcellularLocation>
</comment>
<sequence>MKRIKILITTFCSLLLGITSCNDSDFLKEDPETIYTIENAFNTSSQVEANVTNLYLHIRYWFQNTYFMKGLGTDLLDSPQWRSAGNGYSNYTKWSSDYGEVRSVYDAFYQLAAYANTTIYGTELTSISWNKETDRLYAMSQAKFFRGFAYLSLGEMFGGVPLVDKVYTTPKFDFVRSSREDTYRFAIQDFEDALEGMPDYPTEAGRVAKGATYHYLAEAYLALATTLNNDKNLLDKSIDYASKAMGLHSLMTERFGGRAIAEGGVPLNGVAAYVPNGDVFFDLFQRNNLDYSEGNKEALWTLQNDYQVYKKFGGNQVLAYPREFGPVLRNVNWKPEYQEGKISPWDGDVSAYVGGRAVSSVAPTNYVTTVVWANKFAKDMRNSEVNIRRDFKCTDPGHSMYGKPVLLSMLEASTLDRYYPVWTKFSPLDDWGYEDLADGGNRSNMYRDEYACRLSETYLLRAEAYFRLGDNGKAAEDINALRRRAQCEYEVVSADINIQLILDERVRELFMEERRWCTLLRMGGTIAKEQVNKYAYYVKDYPSNTGIKDWGLFPIPQTAIDSNTDAVLDQNAGW</sequence>
<name>A0A2V3PJ90_9BACT</name>
<dbReference type="EMBL" id="QICL01000030">
    <property type="protein sequence ID" value="PXV60180.1"/>
    <property type="molecule type" value="Genomic_DNA"/>
</dbReference>
<dbReference type="InterPro" id="IPR011990">
    <property type="entry name" value="TPR-like_helical_dom_sf"/>
</dbReference>
<dbReference type="PROSITE" id="PS51257">
    <property type="entry name" value="PROKAR_LIPOPROTEIN"/>
    <property type="match status" value="1"/>
</dbReference>
<protein>
    <submittedName>
        <fullName evidence="9">Putative outer membrane starch-binding protein</fullName>
    </submittedName>
</protein>
<dbReference type="OrthoDB" id="5694214at2"/>
<evidence type="ECO:0000256" key="5">
    <source>
        <dbReference type="ARBA" id="ARBA00023237"/>
    </source>
</evidence>
<feature type="signal peptide" evidence="6">
    <location>
        <begin position="1"/>
        <end position="23"/>
    </location>
</feature>
<feature type="domain" description="SusD-like N-terminal" evidence="8">
    <location>
        <begin position="69"/>
        <end position="221"/>
    </location>
</feature>
<evidence type="ECO:0000313" key="10">
    <source>
        <dbReference type="Proteomes" id="UP000247973"/>
    </source>
</evidence>
<evidence type="ECO:0000256" key="2">
    <source>
        <dbReference type="ARBA" id="ARBA00006275"/>
    </source>
</evidence>
<evidence type="ECO:0000259" key="7">
    <source>
        <dbReference type="Pfam" id="PF07980"/>
    </source>
</evidence>
<evidence type="ECO:0000313" key="9">
    <source>
        <dbReference type="EMBL" id="PXV60180.1"/>
    </source>
</evidence>
<evidence type="ECO:0000259" key="8">
    <source>
        <dbReference type="Pfam" id="PF14322"/>
    </source>
</evidence>
<accession>A0A2V3PJ90</accession>
<comment type="caution">
    <text evidence="9">The sequence shown here is derived from an EMBL/GenBank/DDBJ whole genome shotgun (WGS) entry which is preliminary data.</text>
</comment>
<evidence type="ECO:0000256" key="3">
    <source>
        <dbReference type="ARBA" id="ARBA00022729"/>
    </source>
</evidence>
<feature type="chain" id="PRO_5015962014" evidence="6">
    <location>
        <begin position="24"/>
        <end position="574"/>
    </location>
</feature>
<dbReference type="Gene3D" id="1.25.40.390">
    <property type="match status" value="1"/>
</dbReference>
<dbReference type="RefSeq" id="WP_110312112.1">
    <property type="nucleotide sequence ID" value="NZ_QICL01000030.1"/>
</dbReference>
<evidence type="ECO:0000256" key="4">
    <source>
        <dbReference type="ARBA" id="ARBA00023136"/>
    </source>
</evidence>
<dbReference type="GO" id="GO:0009279">
    <property type="term" value="C:cell outer membrane"/>
    <property type="evidence" value="ECO:0007669"/>
    <property type="project" value="UniProtKB-SubCell"/>
</dbReference>
<keyword evidence="5" id="KW-0998">Cell outer membrane</keyword>
<dbReference type="Proteomes" id="UP000247973">
    <property type="component" value="Unassembled WGS sequence"/>
</dbReference>
<dbReference type="SUPFAM" id="SSF48452">
    <property type="entry name" value="TPR-like"/>
    <property type="match status" value="1"/>
</dbReference>
<evidence type="ECO:0000256" key="1">
    <source>
        <dbReference type="ARBA" id="ARBA00004442"/>
    </source>
</evidence>
<feature type="domain" description="RagB/SusD" evidence="7">
    <location>
        <begin position="441"/>
        <end position="574"/>
    </location>
</feature>
<dbReference type="AlphaFoldDB" id="A0A2V3PJ90"/>
<dbReference type="InterPro" id="IPR012944">
    <property type="entry name" value="SusD_RagB_dom"/>
</dbReference>
<comment type="similarity">
    <text evidence="2">Belongs to the SusD family.</text>
</comment>
<keyword evidence="4" id="KW-0472">Membrane</keyword>
<dbReference type="Pfam" id="PF07980">
    <property type="entry name" value="SusD_RagB"/>
    <property type="match status" value="1"/>
</dbReference>
<keyword evidence="10" id="KW-1185">Reference proteome</keyword>
<reference evidence="9 10" key="1">
    <citation type="submission" date="2018-03" db="EMBL/GenBank/DDBJ databases">
        <title>Genomic Encyclopedia of Archaeal and Bacterial Type Strains, Phase II (KMG-II): from individual species to whole genera.</title>
        <authorList>
            <person name="Goeker M."/>
        </authorList>
    </citation>
    <scope>NUCLEOTIDE SEQUENCE [LARGE SCALE GENOMIC DNA]</scope>
    <source>
        <strain evidence="9 10">DSM 100214</strain>
    </source>
</reference>
<dbReference type="Pfam" id="PF14322">
    <property type="entry name" value="SusD-like_3"/>
    <property type="match status" value="1"/>
</dbReference>
<keyword evidence="3 6" id="KW-0732">Signal</keyword>